<keyword evidence="2" id="KW-0680">Restriction system</keyword>
<comment type="similarity">
    <text evidence="1">Belongs to the type-I restriction system S methylase family.</text>
</comment>
<dbReference type="InterPro" id="IPR052021">
    <property type="entry name" value="Type-I_RS_S_subunit"/>
</dbReference>
<gene>
    <name evidence="6" type="ORF">HMPREF3222_00760</name>
</gene>
<dbReference type="Gene3D" id="1.10.287.1120">
    <property type="entry name" value="Bipartite methylase S protein"/>
    <property type="match status" value="1"/>
</dbReference>
<dbReference type="CDD" id="cd17246">
    <property type="entry name" value="RMtype1_S_SonII-TRD2-CR2_like"/>
    <property type="match status" value="1"/>
</dbReference>
<evidence type="ECO:0000313" key="6">
    <source>
        <dbReference type="EMBL" id="KXA13760.1"/>
    </source>
</evidence>
<evidence type="ECO:0000256" key="1">
    <source>
        <dbReference type="ARBA" id="ARBA00010923"/>
    </source>
</evidence>
<dbReference type="GO" id="GO:0003677">
    <property type="term" value="F:DNA binding"/>
    <property type="evidence" value="ECO:0007669"/>
    <property type="project" value="UniProtKB-KW"/>
</dbReference>
<organism evidence="6 7">
    <name type="scientific">Clostridium perfringens</name>
    <dbReference type="NCBI Taxonomy" id="1502"/>
    <lineage>
        <taxon>Bacteria</taxon>
        <taxon>Bacillati</taxon>
        <taxon>Bacillota</taxon>
        <taxon>Clostridia</taxon>
        <taxon>Eubacteriales</taxon>
        <taxon>Clostridiaceae</taxon>
        <taxon>Clostridium</taxon>
    </lineage>
</organism>
<dbReference type="RefSeq" id="WP_060794835.1">
    <property type="nucleotide sequence ID" value="NZ_JAXAXA010000003.1"/>
</dbReference>
<dbReference type="AlphaFoldDB" id="A0A133NBV7"/>
<dbReference type="GO" id="GO:0009307">
    <property type="term" value="P:DNA restriction-modification system"/>
    <property type="evidence" value="ECO:0007669"/>
    <property type="project" value="UniProtKB-KW"/>
</dbReference>
<accession>A0A133NBV7</accession>
<dbReference type="PANTHER" id="PTHR30408">
    <property type="entry name" value="TYPE-1 RESTRICTION ENZYME ECOKI SPECIFICITY PROTEIN"/>
    <property type="match status" value="1"/>
</dbReference>
<comment type="caution">
    <text evidence="6">The sequence shown here is derived from an EMBL/GenBank/DDBJ whole genome shotgun (WGS) entry which is preliminary data.</text>
</comment>
<proteinExistence type="inferred from homology"/>
<dbReference type="Pfam" id="PF01420">
    <property type="entry name" value="Methylase_S"/>
    <property type="match status" value="2"/>
</dbReference>
<evidence type="ECO:0000256" key="3">
    <source>
        <dbReference type="ARBA" id="ARBA00023125"/>
    </source>
</evidence>
<keyword evidence="3" id="KW-0238">DNA-binding</keyword>
<evidence type="ECO:0000256" key="4">
    <source>
        <dbReference type="SAM" id="Coils"/>
    </source>
</evidence>
<dbReference type="EMBL" id="LRPU01000026">
    <property type="protein sequence ID" value="KXA13760.1"/>
    <property type="molecule type" value="Genomic_DNA"/>
</dbReference>
<dbReference type="CDD" id="cd17262">
    <property type="entry name" value="RMtype1_S_Aco12261I-TRD2-CR2"/>
    <property type="match status" value="1"/>
</dbReference>
<name>A0A133NBV7_CLOPF</name>
<feature type="coiled-coil region" evidence="4">
    <location>
        <begin position="373"/>
        <end position="400"/>
    </location>
</feature>
<dbReference type="InterPro" id="IPR044946">
    <property type="entry name" value="Restrct_endonuc_typeI_TRD_sf"/>
</dbReference>
<sequence>MKKEVREGYKMTELGEIPSGWDIVDLKEVLNLLKDGTHNPPNRVETGVVMLSAENIFNSKVNFGLNEKFISYDDYYKMHNNYEIEKGDILMTIVGTIGRTAIVECDYKFTVQRSVAILRSNEKINNYYLEKFLSSNICNKQLIKRSNSTAQAGLYLGELGKIKIILPSTKEQKKIAEILSTVDEQIENTEKLIQKNQELKKGLMQQLLTKGIGHTEFKKTELGEIPKAWEIKKIEEICEILDSKRVPLNGKQRLKMQGDIPYYGANAIVDYINDYIFDDELILIAEDGGNFGEFREKPIAFYVKGKCWVNNHAHVLKAIECENSKWIFYNLVHKDITEIVQGGTRAKLNQKDLRNIKIPFPNLDEQEKIALILSAIDKKIEQYKYKKEKLEELKKGLMKQLLNGNIRVI</sequence>
<evidence type="ECO:0000259" key="5">
    <source>
        <dbReference type="Pfam" id="PF01420"/>
    </source>
</evidence>
<dbReference type="PANTHER" id="PTHR30408:SF12">
    <property type="entry name" value="TYPE I RESTRICTION ENZYME MJAVIII SPECIFICITY SUBUNIT"/>
    <property type="match status" value="1"/>
</dbReference>
<dbReference type="Gene3D" id="3.90.220.20">
    <property type="entry name" value="DNA methylase specificity domains"/>
    <property type="match status" value="2"/>
</dbReference>
<dbReference type="PATRIC" id="fig|1502.174.peg.765"/>
<evidence type="ECO:0000256" key="2">
    <source>
        <dbReference type="ARBA" id="ARBA00022747"/>
    </source>
</evidence>
<dbReference type="REBASE" id="169853">
    <property type="entry name" value="S.Cpe7757AORF759P"/>
</dbReference>
<feature type="domain" description="Type I restriction modification DNA specificity" evidence="5">
    <location>
        <begin position="18"/>
        <end position="194"/>
    </location>
</feature>
<dbReference type="Proteomes" id="UP000070646">
    <property type="component" value="Unassembled WGS sequence"/>
</dbReference>
<evidence type="ECO:0000313" key="7">
    <source>
        <dbReference type="Proteomes" id="UP000070646"/>
    </source>
</evidence>
<dbReference type="SUPFAM" id="SSF116734">
    <property type="entry name" value="DNA methylase specificity domain"/>
    <property type="match status" value="2"/>
</dbReference>
<feature type="domain" description="Type I restriction modification DNA specificity" evidence="5">
    <location>
        <begin position="226"/>
        <end position="391"/>
    </location>
</feature>
<dbReference type="InterPro" id="IPR000055">
    <property type="entry name" value="Restrct_endonuc_typeI_TRD"/>
</dbReference>
<keyword evidence="4" id="KW-0175">Coiled coil</keyword>
<reference evidence="6 7" key="1">
    <citation type="submission" date="2016-01" db="EMBL/GenBank/DDBJ databases">
        <authorList>
            <person name="Oliw E.H."/>
        </authorList>
    </citation>
    <scope>NUCLEOTIDE SEQUENCE [LARGE SCALE GENOMIC DNA]</scope>
    <source>
        <strain evidence="6 7">MJR7757A</strain>
    </source>
</reference>
<protein>
    <submittedName>
        <fullName evidence="6">Type I restriction modification DNA specificity domain protein</fullName>
    </submittedName>
</protein>